<dbReference type="Proteomes" id="UP001146336">
    <property type="component" value="Unassembled WGS sequence"/>
</dbReference>
<evidence type="ECO:0000313" key="2">
    <source>
        <dbReference type="EMBL" id="MDF9300590.1"/>
    </source>
</evidence>
<reference evidence="2" key="1">
    <citation type="submission" date="2023-03" db="EMBL/GenBank/DDBJ databases">
        <title>Comparative genomics of Weissella fermenti BK2, and weissella type species.</title>
        <authorList>
            <person name="Lee J.K."/>
            <person name="Baek J.H."/>
            <person name="Kim J.M."/>
            <person name="Choi D.G."/>
            <person name="Jeon C.O."/>
        </authorList>
    </citation>
    <scope>NUCLEOTIDE SEQUENCE</scope>
    <source>
        <strain evidence="2">BK2</strain>
    </source>
</reference>
<dbReference type="RefSeq" id="WP_199405066.1">
    <property type="nucleotide sequence ID" value="NZ_JAOZFC020000003.1"/>
</dbReference>
<evidence type="ECO:0000313" key="3">
    <source>
        <dbReference type="Proteomes" id="UP001146336"/>
    </source>
</evidence>
<evidence type="ECO:0000313" key="1">
    <source>
        <dbReference type="EMBL" id="MDF9300506.1"/>
    </source>
</evidence>
<dbReference type="EMBL" id="JAOZFC020000003">
    <property type="protein sequence ID" value="MDF9300506.1"/>
    <property type="molecule type" value="Genomic_DNA"/>
</dbReference>
<name>A0ABT6D4Z0_9LACO</name>
<gene>
    <name evidence="1" type="ORF">OIT47_009525</name>
    <name evidence="2" type="ORF">OIT47_009955</name>
</gene>
<organism evidence="2 3">
    <name type="scientific">Weissella fermenti</name>
    <dbReference type="NCBI Taxonomy" id="2987699"/>
    <lineage>
        <taxon>Bacteria</taxon>
        <taxon>Bacillati</taxon>
        <taxon>Bacillota</taxon>
        <taxon>Bacilli</taxon>
        <taxon>Lactobacillales</taxon>
        <taxon>Lactobacillaceae</taxon>
        <taxon>Weissella</taxon>
    </lineage>
</organism>
<sequence length="91" mass="10505">MADKYFQRATQFVATRGRTPFNLGNGTALMADEKPDDKGRYAIRVWEISPDGTIGDPITTVTFWREHNHKLVDWFNISDILQIAMKYDVLK</sequence>
<protein>
    <submittedName>
        <fullName evidence="2">Uncharacterized protein</fullName>
    </submittedName>
</protein>
<dbReference type="EMBL" id="JAOZFC020000003">
    <property type="protein sequence ID" value="MDF9300590.1"/>
    <property type="molecule type" value="Genomic_DNA"/>
</dbReference>
<proteinExistence type="predicted"/>
<keyword evidence="3" id="KW-1185">Reference proteome</keyword>
<comment type="caution">
    <text evidence="2">The sequence shown here is derived from an EMBL/GenBank/DDBJ whole genome shotgun (WGS) entry which is preliminary data.</text>
</comment>
<accession>A0ABT6D4Z0</accession>